<dbReference type="InterPro" id="IPR036318">
    <property type="entry name" value="FAD-bd_PCMH-like_sf"/>
</dbReference>
<dbReference type="InterPro" id="IPR016166">
    <property type="entry name" value="FAD-bd_PCMH"/>
</dbReference>
<name>A0A2M8PAG6_9CHLR</name>
<feature type="domain" description="FAD-binding PCMH-type" evidence="1">
    <location>
        <begin position="12"/>
        <end position="180"/>
    </location>
</feature>
<evidence type="ECO:0000259" key="1">
    <source>
        <dbReference type="PROSITE" id="PS51387"/>
    </source>
</evidence>
<dbReference type="InterPro" id="IPR006094">
    <property type="entry name" value="Oxid_FAD_bind_N"/>
</dbReference>
<dbReference type="Proteomes" id="UP000229681">
    <property type="component" value="Unassembled WGS sequence"/>
</dbReference>
<dbReference type="Proteomes" id="UP000228947">
    <property type="component" value="Unassembled WGS sequence"/>
</dbReference>
<evidence type="ECO:0000313" key="4">
    <source>
        <dbReference type="Proteomes" id="UP000228947"/>
    </source>
</evidence>
<sequence>MSRSYQSWGNYPKARNQRVIPIHWRDCLPDLQSIQGSVLAHGYGRSYGDSCLNDNGTLLDITPLNRYIAFDAERGLIRCESGVLFADLLRYIVPRGWFLPTTPGTKYVSVGGAIANDVHGKNHHVAGTFGRHVTRFELLRSDGSRLLCSPTENAELFRATIGGLGLTGLILWAEFRLRRIPGPYIAQEKIRFGSIDEFFAISADSDKDYEYTVAWVDCVSGGDKLGRGIFIRGNNAWHARVPDKSATPKTLLTAPFDLPSFALNLFTVRAFNELYYHTVLGKVQRKIVPYDPFFYPLDAIKDWNRLYGKAGFLQYQFVVPYASDRSAIKEILRQISASGVVSFLAVLKVFGEIESPGMLSFPRPGVTLALDFPYRGAPTLRLLDRLDQIVRACGGALYPAKDARMSPQMFEASFPNWREFSQYIDPKFSSSFWRRVTRQLSSGK</sequence>
<organism evidence="2 5">
    <name type="scientific">Candidatus Thermofonsia Clade 1 bacterium</name>
    <dbReference type="NCBI Taxonomy" id="2364210"/>
    <lineage>
        <taxon>Bacteria</taxon>
        <taxon>Bacillati</taxon>
        <taxon>Chloroflexota</taxon>
        <taxon>Candidatus Thermofontia</taxon>
        <taxon>Candidatus Thermofonsia Clade 1</taxon>
    </lineage>
</organism>
<gene>
    <name evidence="2" type="ORF">CUN49_15110</name>
    <name evidence="3" type="ORF">CUN50_00100</name>
</gene>
<dbReference type="AlphaFoldDB" id="A0A2M8PAG6"/>
<accession>A0A2M8Q0N8</accession>
<reference evidence="4 5" key="1">
    <citation type="submission" date="2017-11" db="EMBL/GenBank/DDBJ databases">
        <title>Evolution of Phototrophy in the Chloroflexi Phylum Driven by Horizontal Gene Transfer.</title>
        <authorList>
            <person name="Ward L.M."/>
            <person name="Hemp J."/>
            <person name="Shih P.M."/>
            <person name="Mcglynn S.E."/>
            <person name="Fischer W."/>
        </authorList>
    </citation>
    <scope>NUCLEOTIDE SEQUENCE [LARGE SCALE GENOMIC DNA]</scope>
    <source>
        <strain evidence="3">CP1_1M</strain>
        <strain evidence="2">JP3_13</strain>
    </source>
</reference>
<dbReference type="PROSITE" id="PS51387">
    <property type="entry name" value="FAD_PCMH"/>
    <property type="match status" value="1"/>
</dbReference>
<proteinExistence type="predicted"/>
<dbReference type="PANTHER" id="PTHR43762">
    <property type="entry name" value="L-GULONOLACTONE OXIDASE"/>
    <property type="match status" value="1"/>
</dbReference>
<dbReference type="GO" id="GO:0071949">
    <property type="term" value="F:FAD binding"/>
    <property type="evidence" value="ECO:0007669"/>
    <property type="project" value="InterPro"/>
</dbReference>
<comment type="caution">
    <text evidence="2">The sequence shown here is derived from an EMBL/GenBank/DDBJ whole genome shotgun (WGS) entry which is preliminary data.</text>
</comment>
<accession>A0A2M8PAG6</accession>
<evidence type="ECO:0000313" key="2">
    <source>
        <dbReference type="EMBL" id="PJF34549.1"/>
    </source>
</evidence>
<dbReference type="InterPro" id="IPR016169">
    <property type="entry name" value="FAD-bd_PCMH_sub2"/>
</dbReference>
<evidence type="ECO:0000313" key="5">
    <source>
        <dbReference type="Proteomes" id="UP000229681"/>
    </source>
</evidence>
<dbReference type="EMBL" id="PGTM01000346">
    <property type="protein sequence ID" value="PJF34549.1"/>
    <property type="molecule type" value="Genomic_DNA"/>
</dbReference>
<protein>
    <submittedName>
        <fullName evidence="2">FAD-binding oxidoreductase</fullName>
    </submittedName>
</protein>
<dbReference type="Pfam" id="PF01565">
    <property type="entry name" value="FAD_binding_4"/>
    <property type="match status" value="1"/>
</dbReference>
<dbReference type="EMBL" id="PGTL01000001">
    <property type="protein sequence ID" value="PJF43364.1"/>
    <property type="molecule type" value="Genomic_DNA"/>
</dbReference>
<dbReference type="GO" id="GO:0003885">
    <property type="term" value="F:D-arabinono-1,4-lactone oxidase activity"/>
    <property type="evidence" value="ECO:0007669"/>
    <property type="project" value="TreeGrafter"/>
</dbReference>
<dbReference type="InterPro" id="IPR010031">
    <property type="entry name" value="FAD_lactone_oxidase-like"/>
</dbReference>
<dbReference type="Gene3D" id="3.30.465.10">
    <property type="match status" value="1"/>
</dbReference>
<dbReference type="PANTHER" id="PTHR43762:SF1">
    <property type="entry name" value="D-ARABINONO-1,4-LACTONE OXIDASE"/>
    <property type="match status" value="1"/>
</dbReference>
<dbReference type="SUPFAM" id="SSF56176">
    <property type="entry name" value="FAD-binding/transporter-associated domain-like"/>
    <property type="match status" value="1"/>
</dbReference>
<evidence type="ECO:0000313" key="3">
    <source>
        <dbReference type="EMBL" id="PJF43364.1"/>
    </source>
</evidence>